<feature type="compositionally biased region" description="Polar residues" evidence="1">
    <location>
        <begin position="624"/>
        <end position="636"/>
    </location>
</feature>
<gene>
    <name evidence="2" type="ORF">B0T17DRAFT_643777</name>
</gene>
<dbReference type="EMBL" id="JAULSR010000005">
    <property type="protein sequence ID" value="KAK0618247.1"/>
    <property type="molecule type" value="Genomic_DNA"/>
</dbReference>
<comment type="caution">
    <text evidence="2">The sequence shown here is derived from an EMBL/GenBank/DDBJ whole genome shotgun (WGS) entry which is preliminary data.</text>
</comment>
<name>A0AA40BYD8_9PEZI</name>
<accession>A0AA40BYD8</accession>
<feature type="compositionally biased region" description="Low complexity" evidence="1">
    <location>
        <begin position="654"/>
        <end position="672"/>
    </location>
</feature>
<feature type="compositionally biased region" description="Polar residues" evidence="1">
    <location>
        <begin position="221"/>
        <end position="231"/>
    </location>
</feature>
<feature type="compositionally biased region" description="Acidic residues" evidence="1">
    <location>
        <begin position="741"/>
        <end position="751"/>
    </location>
</feature>
<evidence type="ECO:0000313" key="2">
    <source>
        <dbReference type="EMBL" id="KAK0618247.1"/>
    </source>
</evidence>
<feature type="compositionally biased region" description="Basic and acidic residues" evidence="1">
    <location>
        <begin position="16"/>
        <end position="27"/>
    </location>
</feature>
<feature type="compositionally biased region" description="Polar residues" evidence="1">
    <location>
        <begin position="196"/>
        <end position="207"/>
    </location>
</feature>
<feature type="compositionally biased region" description="Polar residues" evidence="1">
    <location>
        <begin position="758"/>
        <end position="767"/>
    </location>
</feature>
<feature type="compositionally biased region" description="Basic and acidic residues" evidence="1">
    <location>
        <begin position="232"/>
        <end position="246"/>
    </location>
</feature>
<feature type="compositionally biased region" description="Polar residues" evidence="1">
    <location>
        <begin position="34"/>
        <end position="56"/>
    </location>
</feature>
<feature type="region of interest" description="Disordered" evidence="1">
    <location>
        <begin position="1"/>
        <end position="72"/>
    </location>
</feature>
<dbReference type="Proteomes" id="UP001174934">
    <property type="component" value="Unassembled WGS sequence"/>
</dbReference>
<feature type="compositionally biased region" description="Basic and acidic residues" evidence="1">
    <location>
        <begin position="460"/>
        <end position="479"/>
    </location>
</feature>
<evidence type="ECO:0000313" key="3">
    <source>
        <dbReference type="Proteomes" id="UP001174934"/>
    </source>
</evidence>
<feature type="region of interest" description="Disordered" evidence="1">
    <location>
        <begin position="609"/>
        <end position="684"/>
    </location>
</feature>
<organism evidence="2 3">
    <name type="scientific">Bombardia bombarda</name>
    <dbReference type="NCBI Taxonomy" id="252184"/>
    <lineage>
        <taxon>Eukaryota</taxon>
        <taxon>Fungi</taxon>
        <taxon>Dikarya</taxon>
        <taxon>Ascomycota</taxon>
        <taxon>Pezizomycotina</taxon>
        <taxon>Sordariomycetes</taxon>
        <taxon>Sordariomycetidae</taxon>
        <taxon>Sordariales</taxon>
        <taxon>Lasiosphaeriaceae</taxon>
        <taxon>Bombardia</taxon>
    </lineage>
</organism>
<dbReference type="AlphaFoldDB" id="A0AA40BYD8"/>
<feature type="region of interest" description="Disordered" evidence="1">
    <location>
        <begin position="737"/>
        <end position="786"/>
    </location>
</feature>
<reference evidence="2" key="1">
    <citation type="submission" date="2023-06" db="EMBL/GenBank/DDBJ databases">
        <title>Genome-scale phylogeny and comparative genomics of the fungal order Sordariales.</title>
        <authorList>
            <consortium name="Lawrence Berkeley National Laboratory"/>
            <person name="Hensen N."/>
            <person name="Bonometti L."/>
            <person name="Westerberg I."/>
            <person name="Brannstrom I.O."/>
            <person name="Guillou S."/>
            <person name="Cros-Aarteil S."/>
            <person name="Calhoun S."/>
            <person name="Haridas S."/>
            <person name="Kuo A."/>
            <person name="Mondo S."/>
            <person name="Pangilinan J."/>
            <person name="Riley R."/>
            <person name="LaButti K."/>
            <person name="Andreopoulos B."/>
            <person name="Lipzen A."/>
            <person name="Chen C."/>
            <person name="Yanf M."/>
            <person name="Daum C."/>
            <person name="Ng V."/>
            <person name="Clum A."/>
            <person name="Steindorff A."/>
            <person name="Ohm R."/>
            <person name="Martin F."/>
            <person name="Silar P."/>
            <person name="Natvig D."/>
            <person name="Lalanne C."/>
            <person name="Gautier V."/>
            <person name="Ament-velasquez S.L."/>
            <person name="Kruys A."/>
            <person name="Hutchinson M.I."/>
            <person name="Powell A.J."/>
            <person name="Barry K."/>
            <person name="Miller A.N."/>
            <person name="Grigoriev I.V."/>
            <person name="Debuchy R."/>
            <person name="Gladieux P."/>
            <person name="Thoren M.H."/>
            <person name="Johannesson H."/>
        </authorList>
    </citation>
    <scope>NUCLEOTIDE SEQUENCE</scope>
    <source>
        <strain evidence="2">SMH3391-2</strain>
    </source>
</reference>
<feature type="compositionally biased region" description="Polar residues" evidence="1">
    <location>
        <begin position="540"/>
        <end position="549"/>
    </location>
</feature>
<feature type="compositionally biased region" description="Polar residues" evidence="1">
    <location>
        <begin position="506"/>
        <end position="516"/>
    </location>
</feature>
<feature type="region of interest" description="Disordered" evidence="1">
    <location>
        <begin position="179"/>
        <end position="586"/>
    </location>
</feature>
<feature type="compositionally biased region" description="Basic and acidic residues" evidence="1">
    <location>
        <begin position="311"/>
        <end position="322"/>
    </location>
</feature>
<evidence type="ECO:0000256" key="1">
    <source>
        <dbReference type="SAM" id="MobiDB-lite"/>
    </source>
</evidence>
<sequence length="877" mass="95214">MAQKNNRIGGAVTTDVNDKVPTKDNHLPLRPLPLTSNSDQSPDLHTKSQPVSSCKPTSAEGGSGPGVTIKPALTPETRRLIRTKTQELIQRRDEFNRALIREFSRGTATSHRHWLKRQKLVQLHQLLQKSEKRHIEKRTKKLAELEELCKIDPKPEREADVYLVKKLLSGFKRHLGPTTMADYEDEGPSVGHVEPSCNSDSSVTSTADDLDMSERHADSVVSDSTNVTTPEKTPECEATENDKKESQTAIEVKPIKKPETGVVSPNETDGRATETSQNTKKVRKSARKELTDQPEPATSSAPVASPVETKVNAKSDIKDDKPVVPAGDKKRKKRQLDDEDDEVKPKKSKTENAPPSPASPKTAPEKADSVVTRPKDYHDQRVHDMRTNPLGYDDFVYDETRPKSKRPRFGRFGNRCPKTSLSPLMSGGLSIAAPKSPKAKGRMNDGGISKQAMKNSHNKKVADDVRSMKEAVKGEKADSHSGSNKHMATKRKPKKPSASSLEYIMSTCSSAPNMQDGSVAADDLVFNPNSTHSHFKLRSDTNQGANSTPSTPPKRPRGQDIMTITSSSPELAHSKGAGVDKPDPARAWFKRPFQCGRRQSYHLPMFSSVPAATTQPGAGDAASHSGNRSHGQNSMKPPQEYPESVYPPLPSSDGFVVNAGSSSSGVGFSNNNQEPQYGEGSHDVVNGVSVTASNTTAASHPAFHPQWLAFGSNNKAYGQHPSPPNPILHPLLPKLTSTAHEDDDHDEDDNNDHDFSEASHSQTRPSFKSSSHKISKKKNKSKNKHRHLAAASLFAPFPVPGPVPDSGSNFPISPNPQQPPLVRVITPTTMSVPAHIARAVLDAIPIPTAVAAAVITRDVQARFSNHSTEATAAVATG</sequence>
<proteinExistence type="predicted"/>
<protein>
    <submittedName>
        <fullName evidence="2">Uncharacterized protein</fullName>
    </submittedName>
</protein>
<feature type="compositionally biased region" description="Basic and acidic residues" evidence="1">
    <location>
        <begin position="363"/>
        <end position="386"/>
    </location>
</feature>
<keyword evidence="3" id="KW-1185">Reference proteome</keyword>
<feature type="compositionally biased region" description="Basic residues" evidence="1">
    <location>
        <begin position="770"/>
        <end position="786"/>
    </location>
</feature>
<feature type="compositionally biased region" description="Polar residues" evidence="1">
    <location>
        <begin position="263"/>
        <end position="279"/>
    </location>
</feature>